<dbReference type="AlphaFoldDB" id="A0A420VX60"/>
<gene>
    <name evidence="3" type="ORF">D7322_15040</name>
</gene>
<name>A0A420VX60_9SPHI</name>
<feature type="domain" description="Outer membrane protein beta-barrel" evidence="2">
    <location>
        <begin position="228"/>
        <end position="349"/>
    </location>
</feature>
<keyword evidence="1" id="KW-0812">Transmembrane</keyword>
<keyword evidence="4" id="KW-1185">Reference proteome</keyword>
<dbReference type="EMBL" id="RBWS01000010">
    <property type="protein sequence ID" value="RKO70983.1"/>
    <property type="molecule type" value="Genomic_DNA"/>
</dbReference>
<dbReference type="Proteomes" id="UP000282423">
    <property type="component" value="Unassembled WGS sequence"/>
</dbReference>
<reference evidence="3 4" key="1">
    <citation type="submission" date="2018-10" db="EMBL/GenBank/DDBJ databases">
        <title>Sphingobacterium sp. M05W1-28.</title>
        <authorList>
            <person name="Cai H."/>
        </authorList>
    </citation>
    <scope>NUCLEOTIDE SEQUENCE [LARGE SCALE GENOMIC DNA]</scope>
    <source>
        <strain evidence="3 4">M05W1-28</strain>
    </source>
</reference>
<accession>A0A420VX60</accession>
<evidence type="ECO:0000259" key="2">
    <source>
        <dbReference type="Pfam" id="PF13568"/>
    </source>
</evidence>
<comment type="caution">
    <text evidence="3">The sequence shown here is derived from an EMBL/GenBank/DDBJ whole genome shotgun (WGS) entry which is preliminary data.</text>
</comment>
<keyword evidence="1" id="KW-0472">Membrane</keyword>
<dbReference type="Pfam" id="PF13568">
    <property type="entry name" value="OMP_b-brl_2"/>
    <property type="match status" value="1"/>
</dbReference>
<evidence type="ECO:0000313" key="3">
    <source>
        <dbReference type="EMBL" id="RKO70983.1"/>
    </source>
</evidence>
<sequence length="418" mass="46087">MMEKDKNKIDEIFREGLDEANFDFNESHWEEMESRLNNDRNKKRRLTLYFLTALSMAAAAVLALFFIWNKEVPVERKKMDNSGQSAAINSSEQQVGDTIIQHDLSRITPQGKTENIKSGLKEDIDFSLEEKTGGELTQNNTIAALPEANHGILRLVDTKTDFTVPKMKFKAGQLSRFNLSVDPVETTGDRLAALYNQTQVEEPSVLKRESSVLTLLAGPDLTSVKGAGKSSLSQNVGLAYSYPLIKGLSVSVGAIYAKKNYKSAYSFYSPSNPPQLTQLPSQVSAVCDVIDVPLTANYTVLKSKKVKFNVSAGLSSYFMLKEKYTFDYESEASYGGKKGAVYGAKSSYDDKKSVSYEVNGENQHIFGVADFSISVEKKISNKINIGIKPFFKIPLTGIGYGNVDLQSKGVAFTLGLSL</sequence>
<protein>
    <recommendedName>
        <fullName evidence="2">Outer membrane protein beta-barrel domain-containing protein</fullName>
    </recommendedName>
</protein>
<organism evidence="3 4">
    <name type="scientific">Sphingobacterium puteale</name>
    <dbReference type="NCBI Taxonomy" id="2420510"/>
    <lineage>
        <taxon>Bacteria</taxon>
        <taxon>Pseudomonadati</taxon>
        <taxon>Bacteroidota</taxon>
        <taxon>Sphingobacteriia</taxon>
        <taxon>Sphingobacteriales</taxon>
        <taxon>Sphingobacteriaceae</taxon>
        <taxon>Sphingobacterium</taxon>
    </lineage>
</organism>
<dbReference type="OrthoDB" id="1523584at2"/>
<evidence type="ECO:0000313" key="4">
    <source>
        <dbReference type="Proteomes" id="UP000282423"/>
    </source>
</evidence>
<keyword evidence="1" id="KW-1133">Transmembrane helix</keyword>
<dbReference type="InterPro" id="IPR025665">
    <property type="entry name" value="Beta-barrel_OMP_2"/>
</dbReference>
<evidence type="ECO:0000256" key="1">
    <source>
        <dbReference type="SAM" id="Phobius"/>
    </source>
</evidence>
<proteinExistence type="predicted"/>
<feature type="transmembrane region" description="Helical" evidence="1">
    <location>
        <begin position="46"/>
        <end position="68"/>
    </location>
</feature>
<dbReference type="RefSeq" id="WP_121125101.1">
    <property type="nucleotide sequence ID" value="NZ_RBWS01000010.1"/>
</dbReference>